<dbReference type="AlphaFoldDB" id="A0A2U1FI95"/>
<dbReference type="Gene3D" id="3.30.70.1060">
    <property type="entry name" value="Dimeric alpha+beta barrel"/>
    <property type="match status" value="1"/>
</dbReference>
<sequence length="141" mass="15427">MRFMLLLKYDEAAQMATPPDPAIFEEMGRFNTAMVDAGVLLAGEGLMPSAQGAVVAFDGEEPTVSDGPFTEAKELVGGFWILKVDSLEEAVSWARRAPFRDGERLEVRRVTEAEDFEGIAPQEVLDAEEELRARAAQQHGG</sequence>
<dbReference type="Pfam" id="PF03795">
    <property type="entry name" value="YCII"/>
    <property type="match status" value="1"/>
</dbReference>
<dbReference type="Proteomes" id="UP000245639">
    <property type="component" value="Unassembled WGS sequence"/>
</dbReference>
<evidence type="ECO:0000259" key="2">
    <source>
        <dbReference type="Pfam" id="PF03795"/>
    </source>
</evidence>
<reference evidence="3 4" key="1">
    <citation type="submission" date="2018-04" db="EMBL/GenBank/DDBJ databases">
        <title>Genomic Encyclopedia of Type Strains, Phase IV (KMG-IV): sequencing the most valuable type-strain genomes for metagenomic binning, comparative biology and taxonomic classification.</title>
        <authorList>
            <person name="Goeker M."/>
        </authorList>
    </citation>
    <scope>NUCLEOTIDE SEQUENCE [LARGE SCALE GENOMIC DNA]</scope>
    <source>
        <strain evidence="3 4">DSM 45771</strain>
    </source>
</reference>
<dbReference type="SUPFAM" id="SSF54909">
    <property type="entry name" value="Dimeric alpha+beta barrel"/>
    <property type="match status" value="1"/>
</dbReference>
<proteinExistence type="inferred from homology"/>
<protein>
    <recommendedName>
        <fullName evidence="2">YCII-related domain-containing protein</fullName>
    </recommendedName>
</protein>
<dbReference type="OrthoDB" id="668782at2"/>
<name>A0A2U1FI95_9PSEU</name>
<evidence type="ECO:0000313" key="3">
    <source>
        <dbReference type="EMBL" id="PVZ11904.1"/>
    </source>
</evidence>
<evidence type="ECO:0000313" key="4">
    <source>
        <dbReference type="Proteomes" id="UP000245639"/>
    </source>
</evidence>
<keyword evidence="4" id="KW-1185">Reference proteome</keyword>
<evidence type="ECO:0000256" key="1">
    <source>
        <dbReference type="ARBA" id="ARBA00007689"/>
    </source>
</evidence>
<gene>
    <name evidence="3" type="ORF">C8D89_103234</name>
</gene>
<comment type="caution">
    <text evidence="3">The sequence shown here is derived from an EMBL/GenBank/DDBJ whole genome shotgun (WGS) entry which is preliminary data.</text>
</comment>
<feature type="domain" description="YCII-related" evidence="2">
    <location>
        <begin position="1"/>
        <end position="112"/>
    </location>
</feature>
<dbReference type="PANTHER" id="PTHR35174">
    <property type="entry name" value="BLL7171 PROTEIN-RELATED"/>
    <property type="match status" value="1"/>
</dbReference>
<accession>A0A2U1FI95</accession>
<dbReference type="InterPro" id="IPR005545">
    <property type="entry name" value="YCII"/>
</dbReference>
<dbReference type="InterPro" id="IPR011008">
    <property type="entry name" value="Dimeric_a/b-barrel"/>
</dbReference>
<dbReference type="PANTHER" id="PTHR35174:SF4">
    <property type="entry name" value="BLL7163 PROTEIN"/>
    <property type="match status" value="1"/>
</dbReference>
<organism evidence="3 4">
    <name type="scientific">Actinomycetospora cinnamomea</name>
    <dbReference type="NCBI Taxonomy" id="663609"/>
    <lineage>
        <taxon>Bacteria</taxon>
        <taxon>Bacillati</taxon>
        <taxon>Actinomycetota</taxon>
        <taxon>Actinomycetes</taxon>
        <taxon>Pseudonocardiales</taxon>
        <taxon>Pseudonocardiaceae</taxon>
        <taxon>Actinomycetospora</taxon>
    </lineage>
</organism>
<dbReference type="EMBL" id="QEKW01000003">
    <property type="protein sequence ID" value="PVZ11904.1"/>
    <property type="molecule type" value="Genomic_DNA"/>
</dbReference>
<comment type="similarity">
    <text evidence="1">Belongs to the YciI family.</text>
</comment>